<comment type="caution">
    <text evidence="2">The sequence shown here is derived from an EMBL/GenBank/DDBJ whole genome shotgun (WGS) entry which is preliminary data.</text>
</comment>
<evidence type="ECO:0000313" key="3">
    <source>
        <dbReference type="Proteomes" id="UP001341840"/>
    </source>
</evidence>
<evidence type="ECO:0000256" key="1">
    <source>
        <dbReference type="SAM" id="MobiDB-lite"/>
    </source>
</evidence>
<gene>
    <name evidence="2" type="ORF">PIB30_110674</name>
</gene>
<sequence>LAVSTRSLTHVDRREAQRSLSNAAPAARSRSRSKAAPAAPSRCCSAISALQRRLFSPSTSISSHLQEPTLAAAYHRRPPQHDAAPRRERLRLAARWSTSPTAARPQLPLPGKARSSFLRRSPQHASSGAARSCLFPNGRSLAGRPNSGVTWSPNLVSCS</sequence>
<evidence type="ECO:0008006" key="4">
    <source>
        <dbReference type="Google" id="ProtNLM"/>
    </source>
</evidence>
<dbReference type="Proteomes" id="UP001341840">
    <property type="component" value="Unassembled WGS sequence"/>
</dbReference>
<feature type="region of interest" description="Disordered" evidence="1">
    <location>
        <begin position="59"/>
        <end position="136"/>
    </location>
</feature>
<feature type="non-terminal residue" evidence="2">
    <location>
        <position position="1"/>
    </location>
</feature>
<protein>
    <recommendedName>
        <fullName evidence="4">Histone 3</fullName>
    </recommendedName>
</protein>
<organism evidence="2 3">
    <name type="scientific">Stylosanthes scabra</name>
    <dbReference type="NCBI Taxonomy" id="79078"/>
    <lineage>
        <taxon>Eukaryota</taxon>
        <taxon>Viridiplantae</taxon>
        <taxon>Streptophyta</taxon>
        <taxon>Embryophyta</taxon>
        <taxon>Tracheophyta</taxon>
        <taxon>Spermatophyta</taxon>
        <taxon>Magnoliopsida</taxon>
        <taxon>eudicotyledons</taxon>
        <taxon>Gunneridae</taxon>
        <taxon>Pentapetalae</taxon>
        <taxon>rosids</taxon>
        <taxon>fabids</taxon>
        <taxon>Fabales</taxon>
        <taxon>Fabaceae</taxon>
        <taxon>Papilionoideae</taxon>
        <taxon>50 kb inversion clade</taxon>
        <taxon>dalbergioids sensu lato</taxon>
        <taxon>Dalbergieae</taxon>
        <taxon>Pterocarpus clade</taxon>
        <taxon>Stylosanthes</taxon>
    </lineage>
</organism>
<evidence type="ECO:0000313" key="2">
    <source>
        <dbReference type="EMBL" id="MED6129720.1"/>
    </source>
</evidence>
<feature type="region of interest" description="Disordered" evidence="1">
    <location>
        <begin position="1"/>
        <end position="41"/>
    </location>
</feature>
<keyword evidence="3" id="KW-1185">Reference proteome</keyword>
<proteinExistence type="predicted"/>
<reference evidence="2 3" key="1">
    <citation type="journal article" date="2023" name="Plants (Basel)">
        <title>Bridging the Gap: Combining Genomics and Transcriptomics Approaches to Understand Stylosanthes scabra, an Orphan Legume from the Brazilian Caatinga.</title>
        <authorList>
            <person name="Ferreira-Neto J.R.C."/>
            <person name="da Silva M.D."/>
            <person name="Binneck E."/>
            <person name="de Melo N.F."/>
            <person name="da Silva R.H."/>
            <person name="de Melo A.L.T.M."/>
            <person name="Pandolfi V."/>
            <person name="Bustamante F.O."/>
            <person name="Brasileiro-Vidal A.C."/>
            <person name="Benko-Iseppon A.M."/>
        </authorList>
    </citation>
    <scope>NUCLEOTIDE SEQUENCE [LARGE SCALE GENOMIC DNA]</scope>
    <source>
        <tissue evidence="2">Leaves</tissue>
    </source>
</reference>
<accession>A0ABU6S0J0</accession>
<feature type="compositionally biased region" description="Low complexity" evidence="1">
    <location>
        <begin position="18"/>
        <end position="41"/>
    </location>
</feature>
<dbReference type="EMBL" id="JASCZI010036629">
    <property type="protein sequence ID" value="MED6129720.1"/>
    <property type="molecule type" value="Genomic_DNA"/>
</dbReference>
<feature type="compositionally biased region" description="Basic and acidic residues" evidence="1">
    <location>
        <begin position="79"/>
        <end position="91"/>
    </location>
</feature>
<name>A0ABU6S0J0_9FABA</name>